<evidence type="ECO:0000256" key="3">
    <source>
        <dbReference type="ARBA" id="ARBA00022755"/>
    </source>
</evidence>
<dbReference type="SMART" id="SM01240">
    <property type="entry name" value="IMPDH"/>
    <property type="match status" value="1"/>
</dbReference>
<dbReference type="PANTHER" id="PTHR11911">
    <property type="entry name" value="INOSINE-5-MONOPHOSPHATE DEHYDROGENASE RELATED"/>
    <property type="match status" value="1"/>
</dbReference>
<evidence type="ECO:0000313" key="14">
    <source>
        <dbReference type="Ensembl" id="ENSTGEP00000036536.1"/>
    </source>
</evidence>
<evidence type="ECO:0000256" key="7">
    <source>
        <dbReference type="ARBA" id="ARBA00023122"/>
    </source>
</evidence>
<dbReference type="GO" id="GO:0046872">
    <property type="term" value="F:metal ion binding"/>
    <property type="evidence" value="ECO:0007669"/>
    <property type="project" value="UniProtKB-KW"/>
</dbReference>
<dbReference type="PROSITE" id="PS51371">
    <property type="entry name" value="CBS"/>
    <property type="match status" value="2"/>
</dbReference>
<evidence type="ECO:0000256" key="5">
    <source>
        <dbReference type="ARBA" id="ARBA00023002"/>
    </source>
</evidence>
<dbReference type="Ensembl" id="ENSTGET00000043351.1">
    <property type="protein sequence ID" value="ENSTGEP00000036536.1"/>
    <property type="gene ID" value="ENSTGEG00000029074.1"/>
</dbReference>
<dbReference type="SMART" id="SM00116">
    <property type="entry name" value="CBS"/>
    <property type="match status" value="2"/>
</dbReference>
<dbReference type="PANTHER" id="PTHR11911:SF74">
    <property type="entry name" value="INOSINE-5'-MONOPHOSPHATE DEHYDROGENASE 1"/>
    <property type="match status" value="1"/>
</dbReference>
<feature type="binding site" evidence="10">
    <location>
        <begin position="268"/>
        <end position="270"/>
    </location>
    <ligand>
        <name>NAD(+)</name>
        <dbReference type="ChEBI" id="CHEBI:57540"/>
    </ligand>
</feature>
<dbReference type="CDD" id="cd00381">
    <property type="entry name" value="IMPDH"/>
    <property type="match status" value="1"/>
</dbReference>
<keyword evidence="2" id="KW-0332">GMP biosynthesis</keyword>
<dbReference type="UniPathway" id="UPA00601">
    <property type="reaction ID" value="UER00295"/>
</dbReference>
<sequence length="456" mass="49644">WADHLSGSTSYMLQDGLTAQQLFASDQGLTYNNFLILPGFIDFIADEMPLVSSPMDSVTEADIAIAMDFNTDPVVLSSSHTVGDVLEAKMRHGFPGIPITETGTMGSKLVSIVASRDIDFLAEKDHTTLLSEAMTPRIELVVVPAGVMLKEANEIPQLSKKGKLPTVNDQDELVAIITDTHLKKNRDYPAASEDSHKQLLCGAAVGTREDDKYCLDLPTQVGVDIIVLNSSQGNSVYQTAMVHYIKQKYPHLQANNLIDTGVDRLRMGMGCGSIYITQEVMVFGRPQGTAVYKVAKHAQRFGVPIIASGSIQTVGHVVKALALGASTVMMGSLLAATTEAGEYFSDRMHLKKYRGMGSLDAMQKSSSSQKQYFNDRDKVKITQGVSGSIQDQGAIQKFMPYLIMGIQHGCQDIGACSLSVLQSMMCSAELKFEKRTMSAQIEGGVHGLHSYEKRLY</sequence>
<dbReference type="GO" id="GO:0003938">
    <property type="term" value="F:IMP dehydrogenase activity"/>
    <property type="evidence" value="ECO:0007669"/>
    <property type="project" value="InterPro"/>
</dbReference>
<evidence type="ECO:0000256" key="1">
    <source>
        <dbReference type="ARBA" id="ARBA00022723"/>
    </source>
</evidence>
<dbReference type="Pfam" id="PF00478">
    <property type="entry name" value="IMPDH"/>
    <property type="match status" value="1"/>
</dbReference>
<feature type="domain" description="CBS" evidence="13">
    <location>
        <begin position="134"/>
        <end position="192"/>
    </location>
</feature>
<keyword evidence="7 12" id="KW-0129">CBS domain</keyword>
<accession>A0A8D2GLH3</accession>
<dbReference type="InterPro" id="IPR001093">
    <property type="entry name" value="IMP_DH_GMPRt"/>
</dbReference>
<dbReference type="InterPro" id="IPR005990">
    <property type="entry name" value="IMP_DH"/>
</dbReference>
<dbReference type="GO" id="GO:0005737">
    <property type="term" value="C:cytoplasm"/>
    <property type="evidence" value="ECO:0007669"/>
    <property type="project" value="TreeGrafter"/>
</dbReference>
<evidence type="ECO:0000256" key="2">
    <source>
        <dbReference type="ARBA" id="ARBA00022749"/>
    </source>
</evidence>
<evidence type="ECO:0000256" key="12">
    <source>
        <dbReference type="PROSITE-ProRule" id="PRU00703"/>
    </source>
</evidence>
<keyword evidence="8" id="KW-0539">Nucleus</keyword>
<evidence type="ECO:0000256" key="8">
    <source>
        <dbReference type="ARBA" id="ARBA00023242"/>
    </source>
</evidence>
<keyword evidence="4 11" id="KW-0630">Potassium</keyword>
<evidence type="ECO:0000256" key="11">
    <source>
        <dbReference type="PIRSR" id="PIRSR000130-4"/>
    </source>
</evidence>
<protein>
    <recommendedName>
        <fullName evidence="13">CBS domain-containing protein</fullName>
    </recommendedName>
</protein>
<reference evidence="14" key="2">
    <citation type="submission" date="2025-08" db="UniProtKB">
        <authorList>
            <consortium name="Ensembl"/>
        </authorList>
    </citation>
    <scope>IDENTIFICATION</scope>
</reference>
<feature type="binding site" description="in other chain" evidence="11">
    <location>
        <position position="270"/>
    </location>
    <ligand>
        <name>K(+)</name>
        <dbReference type="ChEBI" id="CHEBI:29103"/>
        <note>ligand shared between two tetrameric partners</note>
    </ligand>
</feature>
<reference evidence="14" key="3">
    <citation type="submission" date="2025-09" db="UniProtKB">
        <authorList>
            <consortium name="Ensembl"/>
        </authorList>
    </citation>
    <scope>IDENTIFICATION</scope>
</reference>
<keyword evidence="6 10" id="KW-0520">NAD</keyword>
<name>A0A8D2GLH3_THEGE</name>
<keyword evidence="1" id="KW-0479">Metal-binding</keyword>
<dbReference type="Gene3D" id="3.20.20.70">
    <property type="entry name" value="Aldolase class I"/>
    <property type="match status" value="2"/>
</dbReference>
<evidence type="ECO:0000313" key="15">
    <source>
        <dbReference type="Proteomes" id="UP000694411"/>
    </source>
</evidence>
<evidence type="ECO:0000259" key="13">
    <source>
        <dbReference type="PROSITE" id="PS51371"/>
    </source>
</evidence>
<dbReference type="PIRSF" id="PIRSF000130">
    <property type="entry name" value="IMPDH"/>
    <property type="match status" value="1"/>
</dbReference>
<feature type="binding site" description="in other chain" evidence="11">
    <location>
        <position position="272"/>
    </location>
    <ligand>
        <name>K(+)</name>
        <dbReference type="ChEBI" id="CHEBI:29103"/>
        <note>ligand shared between two tetrameric partners</note>
    </ligand>
</feature>
<dbReference type="InterPro" id="IPR013785">
    <property type="entry name" value="Aldolase_TIM"/>
</dbReference>
<dbReference type="SUPFAM" id="SSF51412">
    <property type="entry name" value="Inosine monophosphate dehydrogenase (IMPDH)"/>
    <property type="match status" value="2"/>
</dbReference>
<feature type="domain" description="CBS" evidence="13">
    <location>
        <begin position="69"/>
        <end position="128"/>
    </location>
</feature>
<dbReference type="InterPro" id="IPR000644">
    <property type="entry name" value="CBS_dom"/>
</dbReference>
<evidence type="ECO:0000256" key="9">
    <source>
        <dbReference type="ARBA" id="ARBA00046101"/>
    </source>
</evidence>
<organism evidence="14 15">
    <name type="scientific">Theropithecus gelada</name>
    <name type="common">Gelada baboon</name>
    <dbReference type="NCBI Taxonomy" id="9565"/>
    <lineage>
        <taxon>Eukaryota</taxon>
        <taxon>Metazoa</taxon>
        <taxon>Chordata</taxon>
        <taxon>Craniata</taxon>
        <taxon>Vertebrata</taxon>
        <taxon>Euteleostomi</taxon>
        <taxon>Mammalia</taxon>
        <taxon>Eutheria</taxon>
        <taxon>Euarchontoglires</taxon>
        <taxon>Primates</taxon>
        <taxon>Haplorrhini</taxon>
        <taxon>Catarrhini</taxon>
        <taxon>Cercopithecidae</taxon>
        <taxon>Cercopithecinae</taxon>
        <taxon>Theropithecus</taxon>
    </lineage>
</organism>
<evidence type="ECO:0000256" key="6">
    <source>
        <dbReference type="ARBA" id="ARBA00023027"/>
    </source>
</evidence>
<dbReference type="GO" id="GO:0006183">
    <property type="term" value="P:GTP biosynthetic process"/>
    <property type="evidence" value="ECO:0007669"/>
    <property type="project" value="TreeGrafter"/>
</dbReference>
<reference evidence="14" key="1">
    <citation type="submission" date="2018-05" db="EMBL/GenBank/DDBJ databases">
        <title>Whole genome of Theropithecus gelada.</title>
        <authorList>
            <person name="Chiou K.L."/>
            <person name="Snyder-Mackler N."/>
        </authorList>
    </citation>
    <scope>NUCLEOTIDE SEQUENCE [LARGE SCALE GENOMIC DNA]</scope>
</reference>
<keyword evidence="15" id="KW-1185">Reference proteome</keyword>
<dbReference type="AlphaFoldDB" id="A0A8D2GLH3"/>
<proteinExistence type="predicted"/>
<dbReference type="FunFam" id="3.20.20.70:FF:000086">
    <property type="entry name" value="IMP dehydrogenase, putative"/>
    <property type="match status" value="1"/>
</dbReference>
<dbReference type="GO" id="GO:0006177">
    <property type="term" value="P:GMP biosynthetic process"/>
    <property type="evidence" value="ECO:0007669"/>
    <property type="project" value="UniProtKB-KW"/>
</dbReference>
<dbReference type="Pfam" id="PF00571">
    <property type="entry name" value="CBS"/>
    <property type="match status" value="1"/>
</dbReference>
<evidence type="ECO:0000256" key="10">
    <source>
        <dbReference type="PIRSR" id="PIRSR000130-3"/>
    </source>
</evidence>
<dbReference type="Proteomes" id="UP000694411">
    <property type="component" value="Chromosome 12"/>
</dbReference>
<comment type="function">
    <text evidence="9">Catalyzes the conversion of inosine 5'-phosphate (IMP) to xanthosine 5'-phosphate (XMP), the first committed and rate-limiting step in the de novo synthesis of guanine nucleotides, and therefore plays an important role in the regulation of cell growth. Could also have a single-stranded nucleic acid-binding activity and could play a role in RNA and/or DNA metabolism. It may also have a role in the development of malignancy and the growth progression of some tumors.</text>
</comment>
<keyword evidence="5" id="KW-0560">Oxidoreductase</keyword>
<evidence type="ECO:0000256" key="4">
    <source>
        <dbReference type="ARBA" id="ARBA00022958"/>
    </source>
</evidence>
<keyword evidence="3" id="KW-0658">Purine biosynthesis</keyword>